<dbReference type="PANTHER" id="PTHR34075:SF5">
    <property type="entry name" value="BLR3430 PROTEIN"/>
    <property type="match status" value="1"/>
</dbReference>
<name>A0A4Y8UID8_9GAMM</name>
<dbReference type="InterPro" id="IPR052513">
    <property type="entry name" value="Thioester_dehydratase-like"/>
</dbReference>
<accession>A0A4Y8UID8</accession>
<dbReference type="OrthoDB" id="8662855at2"/>
<dbReference type="InterPro" id="IPR012340">
    <property type="entry name" value="NA-bd_OB-fold"/>
</dbReference>
<dbReference type="Gene3D" id="6.10.30.10">
    <property type="match status" value="1"/>
</dbReference>
<dbReference type="InterPro" id="IPR022002">
    <property type="entry name" value="ChsH2_Znr"/>
</dbReference>
<dbReference type="InterPro" id="IPR002878">
    <property type="entry name" value="ChsH2_C"/>
</dbReference>
<protein>
    <submittedName>
        <fullName evidence="3">Short-chain dehydrogenase</fullName>
    </submittedName>
</protein>
<dbReference type="PANTHER" id="PTHR34075">
    <property type="entry name" value="BLR3430 PROTEIN"/>
    <property type="match status" value="1"/>
</dbReference>
<reference evidence="3 4" key="1">
    <citation type="submission" date="2019-03" db="EMBL/GenBank/DDBJ databases">
        <title>Draft genome of Gammaproteobacteria bacterium LSUCC0057, a member of the SAR92 clade.</title>
        <authorList>
            <person name="Lanclos V.C."/>
            <person name="Doiron C."/>
            <person name="Henson M.W."/>
            <person name="Thrash J.C."/>
        </authorList>
    </citation>
    <scope>NUCLEOTIDE SEQUENCE [LARGE SCALE GENOMIC DNA]</scope>
    <source>
        <strain evidence="3 4">LSUCC0057</strain>
    </source>
</reference>
<evidence type="ECO:0000259" key="2">
    <source>
        <dbReference type="Pfam" id="PF12172"/>
    </source>
</evidence>
<gene>
    <name evidence="3" type="ORF">E3W66_01130</name>
</gene>
<dbReference type="SUPFAM" id="SSF50249">
    <property type="entry name" value="Nucleic acid-binding proteins"/>
    <property type="match status" value="1"/>
</dbReference>
<comment type="caution">
    <text evidence="3">The sequence shown here is derived from an EMBL/GenBank/DDBJ whole genome shotgun (WGS) entry which is preliminary data.</text>
</comment>
<dbReference type="Pfam" id="PF12172">
    <property type="entry name" value="zf-ChsH2"/>
    <property type="match status" value="1"/>
</dbReference>
<feature type="domain" description="ChsH2 C-terminal OB-fold" evidence="1">
    <location>
        <begin position="50"/>
        <end position="111"/>
    </location>
</feature>
<keyword evidence="4" id="KW-1185">Reference proteome</keyword>
<dbReference type="Pfam" id="PF01796">
    <property type="entry name" value="OB_ChsH2_C"/>
    <property type="match status" value="1"/>
</dbReference>
<evidence type="ECO:0000313" key="3">
    <source>
        <dbReference type="EMBL" id="TFH68595.1"/>
    </source>
</evidence>
<organism evidence="3 4">
    <name type="scientific">Gammaproteobacteria bacterium LSUCC0057</name>
    <dbReference type="NCBI Taxonomy" id="2559237"/>
    <lineage>
        <taxon>Bacteria</taxon>
        <taxon>Pseudomonadati</taxon>
        <taxon>Pseudomonadota</taxon>
        <taxon>Gammaproteobacteria</taxon>
        <taxon>Cellvibrionales</taxon>
        <taxon>Porticoccaceae</taxon>
        <taxon>SAR92 clade</taxon>
    </lineage>
</organism>
<dbReference type="AlphaFoldDB" id="A0A4Y8UID8"/>
<proteinExistence type="predicted"/>
<feature type="domain" description="ChsH2 rubredoxin-like zinc ribbon" evidence="2">
    <location>
        <begin position="15"/>
        <end position="48"/>
    </location>
</feature>
<evidence type="ECO:0000259" key="1">
    <source>
        <dbReference type="Pfam" id="PF01796"/>
    </source>
</evidence>
<sequence length="132" mass="13921">MTDFVANTLLPLAAQLDRGELQLQQCGQCQQVSYPPRELCGHCLADALSWQPQAGSGQLLATTLLHYSLEPALQPQLPIAIGSVKLSVGPVVIAYLDHPGCHIGDHVVVTIQRDLSGNAVLVASAANCGETL</sequence>
<evidence type="ECO:0000313" key="4">
    <source>
        <dbReference type="Proteomes" id="UP000298133"/>
    </source>
</evidence>
<dbReference type="EMBL" id="SPIA01000001">
    <property type="protein sequence ID" value="TFH68595.1"/>
    <property type="molecule type" value="Genomic_DNA"/>
</dbReference>
<dbReference type="Proteomes" id="UP000298133">
    <property type="component" value="Unassembled WGS sequence"/>
</dbReference>